<reference evidence="2 3" key="1">
    <citation type="submission" date="2023-04" db="EMBL/GenBank/DDBJ databases">
        <title>Genome of Basidiobolus ranarum AG-B5.</title>
        <authorList>
            <person name="Stajich J.E."/>
            <person name="Carter-House D."/>
            <person name="Gryganskyi A."/>
        </authorList>
    </citation>
    <scope>NUCLEOTIDE SEQUENCE [LARGE SCALE GENOMIC DNA]</scope>
    <source>
        <strain evidence="2 3">AG-B5</strain>
    </source>
</reference>
<dbReference type="InterPro" id="IPR025337">
    <property type="entry name" value="Questin_oxidase-like"/>
</dbReference>
<organism evidence="2 3">
    <name type="scientific">Basidiobolus ranarum</name>
    <dbReference type="NCBI Taxonomy" id="34480"/>
    <lineage>
        <taxon>Eukaryota</taxon>
        <taxon>Fungi</taxon>
        <taxon>Fungi incertae sedis</taxon>
        <taxon>Zoopagomycota</taxon>
        <taxon>Entomophthoromycotina</taxon>
        <taxon>Basidiobolomycetes</taxon>
        <taxon>Basidiobolales</taxon>
        <taxon>Basidiobolaceae</taxon>
        <taxon>Basidiobolus</taxon>
    </lineage>
</organism>
<dbReference type="PANTHER" id="PTHR35870">
    <property type="entry name" value="PROTEIN, PUTATIVE (AFU_ORTHOLOGUE AFUA_5G03330)-RELATED"/>
    <property type="match status" value="1"/>
</dbReference>
<comment type="caution">
    <text evidence="2">The sequence shown here is derived from an EMBL/GenBank/DDBJ whole genome shotgun (WGS) entry which is preliminary data.</text>
</comment>
<evidence type="ECO:0000256" key="1">
    <source>
        <dbReference type="ARBA" id="ARBA00023002"/>
    </source>
</evidence>
<protein>
    <submittedName>
        <fullName evidence="2">Uncharacterized protein</fullName>
    </submittedName>
</protein>
<accession>A0ABR2WMA5</accession>
<evidence type="ECO:0000313" key="3">
    <source>
        <dbReference type="Proteomes" id="UP001479436"/>
    </source>
</evidence>
<keyword evidence="3" id="KW-1185">Reference proteome</keyword>
<gene>
    <name evidence="2" type="ORF">K7432_011469</name>
</gene>
<proteinExistence type="predicted"/>
<dbReference type="Pfam" id="PF14027">
    <property type="entry name" value="Questin_oxidase"/>
    <property type="match status" value="1"/>
</dbReference>
<name>A0ABR2WMA5_9FUNG</name>
<evidence type="ECO:0000313" key="2">
    <source>
        <dbReference type="EMBL" id="KAK9762616.1"/>
    </source>
</evidence>
<sequence length="242" mass="28032">MNSIPKSESNRKAFEELIAKNHREYGLYMEHNYHNHGVHLLGSLYDLGASQDRMHDLYQKLATQFLWKLPESKYDINEYNYKDYIGKIDAYRDLMDFFEDEISKLEFDKTFQKYVPTLLPGLGGQLAHPLIHLGYAVEFHNKLILAEALAFATVAYDFPGELIDKVLPGHTSKDPEKILEEISQDSRYEDIQNGSAAEPLTTLMQSTSSIPKNILQRGIPTFQMMTTQGRYMNFLRRSLYYS</sequence>
<dbReference type="PANTHER" id="PTHR35870:SF6">
    <property type="entry name" value="MGS207 PROTEIN"/>
    <property type="match status" value="1"/>
</dbReference>
<keyword evidence="1" id="KW-0560">Oxidoreductase</keyword>
<dbReference type="EMBL" id="JASJQH010000889">
    <property type="protein sequence ID" value="KAK9762616.1"/>
    <property type="molecule type" value="Genomic_DNA"/>
</dbReference>
<dbReference type="Proteomes" id="UP001479436">
    <property type="component" value="Unassembled WGS sequence"/>
</dbReference>